<dbReference type="InterPro" id="IPR002942">
    <property type="entry name" value="S4_RNA-bd"/>
</dbReference>
<keyword evidence="5" id="KW-0489">Methyltransferase</keyword>
<dbReference type="EMBL" id="VJVV01000003">
    <property type="protein sequence ID" value="TRO82645.1"/>
    <property type="molecule type" value="Genomic_DNA"/>
</dbReference>
<reference evidence="5 6" key="1">
    <citation type="submission" date="2019-07" db="EMBL/GenBank/DDBJ databases">
        <title>Insights of Desulfuromonas acetexigens electromicrobiology.</title>
        <authorList>
            <person name="Katuri K."/>
            <person name="Sapireddy V."/>
            <person name="Shaw D.R."/>
            <person name="Saikaly P."/>
        </authorList>
    </citation>
    <scope>NUCLEOTIDE SEQUENCE [LARGE SCALE GENOMIC DNA]</scope>
    <source>
        <strain evidence="5 6">2873</strain>
    </source>
</reference>
<dbReference type="PROSITE" id="PS50889">
    <property type="entry name" value="S4"/>
    <property type="match status" value="1"/>
</dbReference>
<dbReference type="SUPFAM" id="SSF53335">
    <property type="entry name" value="S-adenosyl-L-methionine-dependent methyltransferases"/>
    <property type="match status" value="1"/>
</dbReference>
<feature type="domain" description="RNA-binding S4" evidence="4">
    <location>
        <begin position="4"/>
        <end position="69"/>
    </location>
</feature>
<dbReference type="InterPro" id="IPR002877">
    <property type="entry name" value="RNA_MeTrfase_FtsJ_dom"/>
</dbReference>
<dbReference type="Pfam" id="PF01728">
    <property type="entry name" value="FtsJ"/>
    <property type="match status" value="1"/>
</dbReference>
<keyword evidence="1 3" id="KW-0694">RNA-binding</keyword>
<dbReference type="Gene3D" id="3.10.290.10">
    <property type="entry name" value="RNA-binding S4 domain"/>
    <property type="match status" value="1"/>
</dbReference>
<gene>
    <name evidence="5" type="ORF">FL622_05520</name>
</gene>
<evidence type="ECO:0000256" key="1">
    <source>
        <dbReference type="ARBA" id="ARBA00022884"/>
    </source>
</evidence>
<dbReference type="InterPro" id="IPR036986">
    <property type="entry name" value="S4_RNA-bd_sf"/>
</dbReference>
<evidence type="ECO:0000313" key="6">
    <source>
        <dbReference type="Proteomes" id="UP000317155"/>
    </source>
</evidence>
<protein>
    <submittedName>
        <fullName evidence="5">TlyA family RNA methyltransferase</fullName>
    </submittedName>
</protein>
<organism evidence="5 6">
    <name type="scientific">Trichloromonas acetexigens</name>
    <dbReference type="NCBI Taxonomy" id="38815"/>
    <lineage>
        <taxon>Bacteria</taxon>
        <taxon>Pseudomonadati</taxon>
        <taxon>Thermodesulfobacteriota</taxon>
        <taxon>Desulfuromonadia</taxon>
        <taxon>Desulfuromonadales</taxon>
        <taxon>Trichloromonadaceae</taxon>
        <taxon>Trichloromonas</taxon>
    </lineage>
</organism>
<evidence type="ECO:0000256" key="3">
    <source>
        <dbReference type="PROSITE-ProRule" id="PRU00182"/>
    </source>
</evidence>
<dbReference type="PANTHER" id="PTHR32319">
    <property type="entry name" value="BACTERIAL HEMOLYSIN-LIKE PROTEIN"/>
    <property type="match status" value="1"/>
</dbReference>
<dbReference type="Proteomes" id="UP000317155">
    <property type="component" value="Unassembled WGS sequence"/>
</dbReference>
<evidence type="ECO:0000259" key="4">
    <source>
        <dbReference type="SMART" id="SM00363"/>
    </source>
</evidence>
<name>A0A550JHF3_9BACT</name>
<dbReference type="InterPro" id="IPR029063">
    <property type="entry name" value="SAM-dependent_MTases_sf"/>
</dbReference>
<dbReference type="Gene3D" id="3.40.50.150">
    <property type="entry name" value="Vaccinia Virus protein VP39"/>
    <property type="match status" value="1"/>
</dbReference>
<dbReference type="Pfam" id="PF01479">
    <property type="entry name" value="S4"/>
    <property type="match status" value="1"/>
</dbReference>
<dbReference type="OrthoDB" id="9784736at2"/>
<evidence type="ECO:0000256" key="2">
    <source>
        <dbReference type="ARBA" id="ARBA00029460"/>
    </source>
</evidence>
<dbReference type="GO" id="GO:0008168">
    <property type="term" value="F:methyltransferase activity"/>
    <property type="evidence" value="ECO:0007669"/>
    <property type="project" value="UniProtKB-KW"/>
</dbReference>
<accession>A0A550JHF3</accession>
<dbReference type="NCBIfam" id="TIGR00478">
    <property type="entry name" value="tly"/>
    <property type="match status" value="1"/>
</dbReference>
<dbReference type="GO" id="GO:0003723">
    <property type="term" value="F:RNA binding"/>
    <property type="evidence" value="ECO:0007669"/>
    <property type="project" value="UniProtKB-KW"/>
</dbReference>
<evidence type="ECO:0000313" key="5">
    <source>
        <dbReference type="EMBL" id="TRO82645.1"/>
    </source>
</evidence>
<dbReference type="PIRSF" id="PIRSF005578">
    <property type="entry name" value="TlyA"/>
    <property type="match status" value="1"/>
</dbReference>
<dbReference type="SUPFAM" id="SSF55174">
    <property type="entry name" value="Alpha-L RNA-binding motif"/>
    <property type="match status" value="1"/>
</dbReference>
<dbReference type="GO" id="GO:0032259">
    <property type="term" value="P:methylation"/>
    <property type="evidence" value="ECO:0007669"/>
    <property type="project" value="UniProtKB-KW"/>
</dbReference>
<keyword evidence="6" id="KW-1185">Reference proteome</keyword>
<dbReference type="CDD" id="cd00165">
    <property type="entry name" value="S4"/>
    <property type="match status" value="1"/>
</dbReference>
<proteinExistence type="inferred from homology"/>
<dbReference type="AlphaFoldDB" id="A0A550JHF3"/>
<dbReference type="RefSeq" id="WP_092056837.1">
    <property type="nucleotide sequence ID" value="NZ_FOJJ01000023.1"/>
</dbReference>
<dbReference type="InterPro" id="IPR047048">
    <property type="entry name" value="TlyA"/>
</dbReference>
<keyword evidence="5" id="KW-0808">Transferase</keyword>
<dbReference type="SMART" id="SM00363">
    <property type="entry name" value="S4"/>
    <property type="match status" value="1"/>
</dbReference>
<comment type="similarity">
    <text evidence="2">Belongs to the TlyA family.</text>
</comment>
<dbReference type="PANTHER" id="PTHR32319:SF0">
    <property type="entry name" value="BACTERIAL HEMOLYSIN-LIKE PROTEIN"/>
    <property type="match status" value="1"/>
</dbReference>
<sequence length="247" mass="26467">MKKVRLDKLLVDRALVPSRERARALILAGKVVVGEHAVDKAGAQVAEDAPVRLKGEDIPYVSRGGLKLEKGLDHFAVDPAGRVAIDVGASTGGFTDCLLQRGATKVFAVDVGYGQLAWSLREDPRVVNLERTNIRELTTERLGERPSLAVIDASFISLDKVLPPTLALLAPGAEVLALIKPQFEVGKGQVGKGGVVRDAEQHAAVVERIRTLAESLGCLILGVTESPILGPKGNREFLIHLRLKDEA</sequence>
<dbReference type="InterPro" id="IPR004538">
    <property type="entry name" value="Hemolysin_A/TlyA"/>
</dbReference>
<comment type="caution">
    <text evidence="5">The sequence shown here is derived from an EMBL/GenBank/DDBJ whole genome shotgun (WGS) entry which is preliminary data.</text>
</comment>